<sequence length="40" mass="4672">MALRGQFPQRLCKKGEWYRWVKDSSWSNAKIKTVSMAGII</sequence>
<evidence type="ECO:0000313" key="2">
    <source>
        <dbReference type="Proteomes" id="UP000188268"/>
    </source>
</evidence>
<name>A0A1R3JHT9_COCAP</name>
<gene>
    <name evidence="1" type="ORF">CCACVL1_06036</name>
</gene>
<dbReference type="Proteomes" id="UP000188268">
    <property type="component" value="Unassembled WGS sequence"/>
</dbReference>
<dbReference type="Gramene" id="OMO94373">
    <property type="protein sequence ID" value="OMO94373"/>
    <property type="gene ID" value="CCACVL1_06036"/>
</dbReference>
<dbReference type="EMBL" id="AWWV01007883">
    <property type="protein sequence ID" value="OMO94373.1"/>
    <property type="molecule type" value="Genomic_DNA"/>
</dbReference>
<keyword evidence="2" id="KW-1185">Reference proteome</keyword>
<reference evidence="1 2" key="1">
    <citation type="submission" date="2013-09" db="EMBL/GenBank/DDBJ databases">
        <title>Corchorus capsularis genome sequencing.</title>
        <authorList>
            <person name="Alam M."/>
            <person name="Haque M.S."/>
            <person name="Islam M.S."/>
            <person name="Emdad E.M."/>
            <person name="Islam M.M."/>
            <person name="Ahmed B."/>
            <person name="Halim A."/>
            <person name="Hossen Q.M.M."/>
            <person name="Hossain M.Z."/>
            <person name="Ahmed R."/>
            <person name="Khan M.M."/>
            <person name="Islam R."/>
            <person name="Rashid M.M."/>
            <person name="Khan S.A."/>
            <person name="Rahman M.S."/>
            <person name="Alam M."/>
        </authorList>
    </citation>
    <scope>NUCLEOTIDE SEQUENCE [LARGE SCALE GENOMIC DNA]</scope>
    <source>
        <strain evidence="2">cv. CVL-1</strain>
        <tissue evidence="1">Whole seedling</tissue>
    </source>
</reference>
<comment type="caution">
    <text evidence="1">The sequence shown here is derived from an EMBL/GenBank/DDBJ whole genome shotgun (WGS) entry which is preliminary data.</text>
</comment>
<organism evidence="1 2">
    <name type="scientific">Corchorus capsularis</name>
    <name type="common">Jute</name>
    <dbReference type="NCBI Taxonomy" id="210143"/>
    <lineage>
        <taxon>Eukaryota</taxon>
        <taxon>Viridiplantae</taxon>
        <taxon>Streptophyta</taxon>
        <taxon>Embryophyta</taxon>
        <taxon>Tracheophyta</taxon>
        <taxon>Spermatophyta</taxon>
        <taxon>Magnoliopsida</taxon>
        <taxon>eudicotyledons</taxon>
        <taxon>Gunneridae</taxon>
        <taxon>Pentapetalae</taxon>
        <taxon>rosids</taxon>
        <taxon>malvids</taxon>
        <taxon>Malvales</taxon>
        <taxon>Malvaceae</taxon>
        <taxon>Grewioideae</taxon>
        <taxon>Apeibeae</taxon>
        <taxon>Corchorus</taxon>
    </lineage>
</organism>
<proteinExistence type="predicted"/>
<evidence type="ECO:0000313" key="1">
    <source>
        <dbReference type="EMBL" id="OMO94373.1"/>
    </source>
</evidence>
<accession>A0A1R3JHT9</accession>
<dbReference type="AlphaFoldDB" id="A0A1R3JHT9"/>
<protein>
    <submittedName>
        <fullName evidence="1">Uncharacterized protein</fullName>
    </submittedName>
</protein>